<keyword evidence="1" id="KW-0472">Membrane</keyword>
<keyword evidence="1" id="KW-1133">Transmembrane helix</keyword>
<feature type="transmembrane region" description="Helical" evidence="1">
    <location>
        <begin position="143"/>
        <end position="166"/>
    </location>
</feature>
<dbReference type="Proteomes" id="UP000031778">
    <property type="component" value="Chromosome"/>
</dbReference>
<reference evidence="3 4" key="1">
    <citation type="submission" date="2014-03" db="EMBL/GenBank/DDBJ databases">
        <title>The Complete Genome Sequence of Bacillus bombyseptieus.</title>
        <authorList>
            <person name="Cheng T."/>
            <person name="Lin P."/>
            <person name="Jin S."/>
            <person name="Wu Y."/>
            <person name="Fu B."/>
            <person name="Long R."/>
            <person name="Liu D."/>
            <person name="Guo Y."/>
            <person name="Peng L."/>
            <person name="Xia Q."/>
        </authorList>
    </citation>
    <scope>NUCLEOTIDE SEQUENCE [LARGE SCALE GENOMIC DNA]</scope>
    <source>
        <strain evidence="4">wang</strain>
    </source>
</reference>
<gene>
    <name evidence="3" type="ORF">CY96_04040</name>
</gene>
<feature type="transmembrane region" description="Helical" evidence="1">
    <location>
        <begin position="6"/>
        <end position="27"/>
    </location>
</feature>
<feature type="transmembrane region" description="Helical" evidence="1">
    <location>
        <begin position="66"/>
        <end position="87"/>
    </location>
</feature>
<evidence type="ECO:0000259" key="2">
    <source>
        <dbReference type="Pfam" id="PF02517"/>
    </source>
</evidence>
<feature type="transmembrane region" description="Helical" evidence="1">
    <location>
        <begin position="219"/>
        <end position="241"/>
    </location>
</feature>
<feature type="transmembrane region" description="Helical" evidence="1">
    <location>
        <begin position="108"/>
        <end position="131"/>
    </location>
</feature>
<sequence length="242" mass="27353">MQKKLDFVIMFYELKLFQGGFFVFGILKKQCRFNKMSAISLGIFVFYMILKQLIALVYFISDEQFGGMSISFDAIDLLVVLIIYFYYRRSKEPFTNQNNFTMSLPKSLLLGLVLTVVCKSLPLLLADFISFQSSNQVELESQVTLPILVFAFSIALVAPIGEEIVYRGVIQHGIFKNSWLGVLVSSAIFAGMHVSLLSLETIPYFLLGIGLGCTYKLTGRLYVGIIMHMINNSLAVIAIYYF</sequence>
<dbReference type="InterPro" id="IPR003675">
    <property type="entry name" value="Rce1/LyrA-like_dom"/>
</dbReference>
<dbReference type="GO" id="GO:0004175">
    <property type="term" value="F:endopeptidase activity"/>
    <property type="evidence" value="ECO:0007669"/>
    <property type="project" value="UniProtKB-ARBA"/>
</dbReference>
<dbReference type="InterPro" id="IPR052710">
    <property type="entry name" value="CAAX_protease"/>
</dbReference>
<evidence type="ECO:0000313" key="4">
    <source>
        <dbReference type="Proteomes" id="UP000031778"/>
    </source>
</evidence>
<dbReference type="GO" id="GO:0080120">
    <property type="term" value="P:CAAX-box protein maturation"/>
    <property type="evidence" value="ECO:0007669"/>
    <property type="project" value="UniProtKB-ARBA"/>
</dbReference>
<organism evidence="3 4">
    <name type="scientific">Bacillus bombysepticus str. Wang</name>
    <dbReference type="NCBI Taxonomy" id="1330043"/>
    <lineage>
        <taxon>Bacteria</taxon>
        <taxon>Bacillati</taxon>
        <taxon>Bacillota</taxon>
        <taxon>Bacilli</taxon>
        <taxon>Bacillales</taxon>
        <taxon>Bacillaceae</taxon>
        <taxon>Bacillus</taxon>
        <taxon>Bacillus cereus group</taxon>
    </lineage>
</organism>
<dbReference type="EMBL" id="CP007512">
    <property type="protein sequence ID" value="AHX17198.1"/>
    <property type="molecule type" value="Genomic_DNA"/>
</dbReference>
<name>A0A9W3L727_9BACI</name>
<evidence type="ECO:0000313" key="3">
    <source>
        <dbReference type="EMBL" id="AHX17198.1"/>
    </source>
</evidence>
<feature type="transmembrane region" description="Helical" evidence="1">
    <location>
        <begin position="178"/>
        <end position="199"/>
    </location>
</feature>
<dbReference type="PANTHER" id="PTHR36435">
    <property type="entry name" value="SLR1288 PROTEIN"/>
    <property type="match status" value="1"/>
</dbReference>
<accession>A0A9W3L727</accession>
<proteinExistence type="predicted"/>
<keyword evidence="4" id="KW-1185">Reference proteome</keyword>
<dbReference type="PANTHER" id="PTHR36435:SF1">
    <property type="entry name" value="CAAX AMINO TERMINAL PROTEASE FAMILY PROTEIN"/>
    <property type="match status" value="1"/>
</dbReference>
<evidence type="ECO:0000256" key="1">
    <source>
        <dbReference type="SAM" id="Phobius"/>
    </source>
</evidence>
<dbReference type="KEGG" id="bby:CY96_04040"/>
<keyword evidence="1" id="KW-0812">Transmembrane</keyword>
<protein>
    <submittedName>
        <fullName evidence="3">Abortive infection protein</fullName>
    </submittedName>
</protein>
<feature type="transmembrane region" description="Helical" evidence="1">
    <location>
        <begin position="39"/>
        <end position="60"/>
    </location>
</feature>
<dbReference type="Pfam" id="PF02517">
    <property type="entry name" value="Rce1-like"/>
    <property type="match status" value="1"/>
</dbReference>
<dbReference type="AlphaFoldDB" id="A0A9W3L727"/>
<feature type="domain" description="CAAX prenyl protease 2/Lysostaphin resistance protein A-like" evidence="2">
    <location>
        <begin position="147"/>
        <end position="233"/>
    </location>
</feature>